<proteinExistence type="predicted"/>
<accession>A0AA96LEG4</accession>
<dbReference type="RefSeq" id="WP_315605993.1">
    <property type="nucleotide sequence ID" value="NZ_CP130318.1"/>
</dbReference>
<dbReference type="EMBL" id="CP130318">
    <property type="protein sequence ID" value="WNQ12216.1"/>
    <property type="molecule type" value="Genomic_DNA"/>
</dbReference>
<dbReference type="Proteomes" id="UP001305702">
    <property type="component" value="Chromosome"/>
</dbReference>
<dbReference type="AlphaFoldDB" id="A0AA96LEG4"/>
<dbReference type="KEGG" id="paun:MJA45_03960"/>
<gene>
    <name evidence="1" type="ORF">MJA45_03960</name>
</gene>
<sequence>MKLGLYEQLIHKLTRDQLSSLDPSLFHVGKESLDPEEARKQLLQEGMLEAARNGRMLGRPPGRHFAVIRQQIASYLFQAPRYRRAAAAKSRCSLTMCMWTAWSG</sequence>
<reference evidence="1 2" key="1">
    <citation type="submission" date="2022-02" db="EMBL/GenBank/DDBJ databases">
        <title>Paenibacillus sp. MBLB1776 Whole Genome Shotgun Sequencing.</title>
        <authorList>
            <person name="Hwang C.Y."/>
            <person name="Cho E.-S."/>
            <person name="Seo M.-J."/>
        </authorList>
    </citation>
    <scope>NUCLEOTIDE SEQUENCE [LARGE SCALE GENOMIC DNA]</scope>
    <source>
        <strain evidence="1 2">MBLB1776</strain>
    </source>
</reference>
<name>A0AA96LEG4_9BACL</name>
<evidence type="ECO:0000313" key="2">
    <source>
        <dbReference type="Proteomes" id="UP001305702"/>
    </source>
</evidence>
<protein>
    <submittedName>
        <fullName evidence="1">Uncharacterized protein</fullName>
    </submittedName>
</protein>
<keyword evidence="2" id="KW-1185">Reference proteome</keyword>
<evidence type="ECO:0000313" key="1">
    <source>
        <dbReference type="EMBL" id="WNQ12216.1"/>
    </source>
</evidence>
<organism evidence="1 2">
    <name type="scientific">Paenibacillus aurantius</name>
    <dbReference type="NCBI Taxonomy" id="2918900"/>
    <lineage>
        <taxon>Bacteria</taxon>
        <taxon>Bacillati</taxon>
        <taxon>Bacillota</taxon>
        <taxon>Bacilli</taxon>
        <taxon>Bacillales</taxon>
        <taxon>Paenibacillaceae</taxon>
        <taxon>Paenibacillus</taxon>
    </lineage>
</organism>